<evidence type="ECO:0008006" key="5">
    <source>
        <dbReference type="Google" id="ProtNLM"/>
    </source>
</evidence>
<organism evidence="3 4">
    <name type="scientific">Streptomyces bangladeshensis</name>
    <dbReference type="NCBI Taxonomy" id="295352"/>
    <lineage>
        <taxon>Bacteria</taxon>
        <taxon>Bacillati</taxon>
        <taxon>Actinomycetota</taxon>
        <taxon>Actinomycetes</taxon>
        <taxon>Kitasatosporales</taxon>
        <taxon>Streptomycetaceae</taxon>
        <taxon>Streptomyces</taxon>
    </lineage>
</organism>
<feature type="region of interest" description="Disordered" evidence="1">
    <location>
        <begin position="1"/>
        <end position="29"/>
    </location>
</feature>
<evidence type="ECO:0000313" key="3">
    <source>
        <dbReference type="EMBL" id="GAA2194933.1"/>
    </source>
</evidence>
<name>A0ABP5N764_9ACTN</name>
<keyword evidence="2" id="KW-1133">Transmembrane helix</keyword>
<keyword evidence="2" id="KW-0812">Transmembrane</keyword>
<feature type="transmembrane region" description="Helical" evidence="2">
    <location>
        <begin position="150"/>
        <end position="171"/>
    </location>
</feature>
<feature type="transmembrane region" description="Helical" evidence="2">
    <location>
        <begin position="223"/>
        <end position="243"/>
    </location>
</feature>
<dbReference type="RefSeq" id="WP_346162614.1">
    <property type="nucleotide sequence ID" value="NZ_BAAAOQ010000006.1"/>
</dbReference>
<gene>
    <name evidence="3" type="ORF">GCM10009787_23070</name>
</gene>
<sequence length="451" mass="46745">MSLVTDAGHPAEPTEGGQRKAPGGRAPHPLRAEALRGFAPWAGAAVLLTFGGMLAGTADRWQGGWAETATEAHTALLIALPLAAAAGCWQGGRERRRGTEELWATTVRPPLARLLVPALPVALWVAAGYLVAVAAALLATWPYVQGDRPHLALVPGDTAVMAAGTLAGHVVGRVVPTRLAAPLLAMAGYLGLGFLAMGGPAGARPLNPADPVPVGELPVWWQPWAMAVWTGGLACAAALAYAARRRVTALLPLAAALSAGALLAQAGDGLWHTDPLARRQVCDTSTTPAVCVNARYAGMLPQVGEALSGVTDKLEGVRNLPVRWADHGGAPRADEAPLPGLTPLGWSAVRGRLTDPEQFAWEAVTALSGRGDCPEGAVSTRVLWADDAVESYLAPNALQKKGLVPGGPDEERRILAARARLAGMAEDERRAWLSAYFAARAGCDAEGVPAL</sequence>
<protein>
    <recommendedName>
        <fullName evidence="5">ABC transporter permease</fullName>
    </recommendedName>
</protein>
<feature type="transmembrane region" description="Helical" evidence="2">
    <location>
        <begin position="70"/>
        <end position="89"/>
    </location>
</feature>
<evidence type="ECO:0000256" key="2">
    <source>
        <dbReference type="SAM" id="Phobius"/>
    </source>
</evidence>
<feature type="transmembrane region" description="Helical" evidence="2">
    <location>
        <begin position="250"/>
        <end position="271"/>
    </location>
</feature>
<reference evidence="4" key="1">
    <citation type="journal article" date="2019" name="Int. J. Syst. Evol. Microbiol.">
        <title>The Global Catalogue of Microorganisms (GCM) 10K type strain sequencing project: providing services to taxonomists for standard genome sequencing and annotation.</title>
        <authorList>
            <consortium name="The Broad Institute Genomics Platform"/>
            <consortium name="The Broad Institute Genome Sequencing Center for Infectious Disease"/>
            <person name="Wu L."/>
            <person name="Ma J."/>
        </authorList>
    </citation>
    <scope>NUCLEOTIDE SEQUENCE [LARGE SCALE GENOMIC DNA]</scope>
    <source>
        <strain evidence="4">JCM 14924</strain>
    </source>
</reference>
<comment type="caution">
    <text evidence="3">The sequence shown here is derived from an EMBL/GenBank/DDBJ whole genome shotgun (WGS) entry which is preliminary data.</text>
</comment>
<dbReference type="Proteomes" id="UP001501391">
    <property type="component" value="Unassembled WGS sequence"/>
</dbReference>
<keyword evidence="2" id="KW-0472">Membrane</keyword>
<accession>A0ABP5N764</accession>
<feature type="transmembrane region" description="Helical" evidence="2">
    <location>
        <begin position="38"/>
        <end position="58"/>
    </location>
</feature>
<proteinExistence type="predicted"/>
<dbReference type="EMBL" id="BAAAOQ010000006">
    <property type="protein sequence ID" value="GAA2194933.1"/>
    <property type="molecule type" value="Genomic_DNA"/>
</dbReference>
<evidence type="ECO:0000256" key="1">
    <source>
        <dbReference type="SAM" id="MobiDB-lite"/>
    </source>
</evidence>
<keyword evidence="4" id="KW-1185">Reference proteome</keyword>
<feature type="transmembrane region" description="Helical" evidence="2">
    <location>
        <begin position="183"/>
        <end position="203"/>
    </location>
</feature>
<evidence type="ECO:0000313" key="4">
    <source>
        <dbReference type="Proteomes" id="UP001501391"/>
    </source>
</evidence>
<feature type="transmembrane region" description="Helical" evidence="2">
    <location>
        <begin position="121"/>
        <end position="144"/>
    </location>
</feature>